<comment type="caution">
    <text evidence="4">The sequence shown here is derived from an EMBL/GenBank/DDBJ whole genome shotgun (WGS) entry which is preliminary data.</text>
</comment>
<accession>A0A4Z1KLK8</accession>
<keyword evidence="2" id="KW-0812">Transmembrane</keyword>
<keyword evidence="5" id="KW-1185">Reference proteome</keyword>
<feature type="transmembrane region" description="Helical" evidence="2">
    <location>
        <begin position="51"/>
        <end position="71"/>
    </location>
</feature>
<reference evidence="4 5" key="1">
    <citation type="submission" date="2017-12" db="EMBL/GenBank/DDBJ databases">
        <title>Comparative genomics of Botrytis spp.</title>
        <authorList>
            <person name="Valero-Jimenez C.A."/>
            <person name="Tapia P."/>
            <person name="Veloso J."/>
            <person name="Silva-Moreno E."/>
            <person name="Staats M."/>
            <person name="Valdes J.H."/>
            <person name="Van Kan J.A.L."/>
        </authorList>
    </citation>
    <scope>NUCLEOTIDE SEQUENCE [LARGE SCALE GENOMIC DNA]</scope>
    <source>
        <strain evidence="4 5">MUCL3349</strain>
    </source>
</reference>
<protein>
    <recommendedName>
        <fullName evidence="3">P-type ATPase C-terminal domain-containing protein</fullName>
    </recommendedName>
</protein>
<sequence>MHSKTYITAIGLILSIGGWFFWNLLLSAVYSPESLTYNVRNGFIDHYGRNPLWWCTLIAILAAVTVLEVGVSSMRKTFWGNDIEAWQELEKDPGVWRRLEGAVKGEDGVDLETGGDGKRSQEELEEGEREIAELLERPRIMHSEGRVGEQEKERERPMSSGTGVAKISRHLRMRKGSTADAGVGVGFAAGASIEDYDDEIGHGHGHVITSPIIATDMTGGNGIKGTKRRAFSFSFPGMKG</sequence>
<evidence type="ECO:0000259" key="3">
    <source>
        <dbReference type="Pfam" id="PF16212"/>
    </source>
</evidence>
<dbReference type="AlphaFoldDB" id="A0A4Z1KLK8"/>
<keyword evidence="2" id="KW-0472">Membrane</keyword>
<feature type="region of interest" description="Disordered" evidence="1">
    <location>
        <begin position="142"/>
        <end position="163"/>
    </location>
</feature>
<keyword evidence="2" id="KW-1133">Transmembrane helix</keyword>
<evidence type="ECO:0000256" key="1">
    <source>
        <dbReference type="SAM" id="MobiDB-lite"/>
    </source>
</evidence>
<name>A0A4Z1KLK8_9HELO</name>
<feature type="transmembrane region" description="Helical" evidence="2">
    <location>
        <begin position="7"/>
        <end position="31"/>
    </location>
</feature>
<evidence type="ECO:0000256" key="2">
    <source>
        <dbReference type="SAM" id="Phobius"/>
    </source>
</evidence>
<evidence type="ECO:0000313" key="5">
    <source>
        <dbReference type="Proteomes" id="UP000297280"/>
    </source>
</evidence>
<dbReference type="STRING" id="87229.A0A4Z1KLK8"/>
<feature type="domain" description="P-type ATPase C-terminal" evidence="3">
    <location>
        <begin position="1"/>
        <end position="79"/>
    </location>
</feature>
<dbReference type="Proteomes" id="UP000297280">
    <property type="component" value="Unassembled WGS sequence"/>
</dbReference>
<dbReference type="EMBL" id="PQXO01000263">
    <property type="protein sequence ID" value="TGO86951.1"/>
    <property type="molecule type" value="Genomic_DNA"/>
</dbReference>
<evidence type="ECO:0000313" key="4">
    <source>
        <dbReference type="EMBL" id="TGO86951.1"/>
    </source>
</evidence>
<feature type="compositionally biased region" description="Basic and acidic residues" evidence="1">
    <location>
        <begin position="142"/>
        <end position="157"/>
    </location>
</feature>
<organism evidence="4 5">
    <name type="scientific">Botrytis porri</name>
    <dbReference type="NCBI Taxonomy" id="87229"/>
    <lineage>
        <taxon>Eukaryota</taxon>
        <taxon>Fungi</taxon>
        <taxon>Dikarya</taxon>
        <taxon>Ascomycota</taxon>
        <taxon>Pezizomycotina</taxon>
        <taxon>Leotiomycetes</taxon>
        <taxon>Helotiales</taxon>
        <taxon>Sclerotiniaceae</taxon>
        <taxon>Botrytis</taxon>
    </lineage>
</organism>
<gene>
    <name evidence="4" type="ORF">BPOR_0264g00090</name>
</gene>
<proteinExistence type="predicted"/>
<dbReference type="InterPro" id="IPR032630">
    <property type="entry name" value="P_typ_ATPase_c"/>
</dbReference>
<dbReference type="Pfam" id="PF16212">
    <property type="entry name" value="PhoLip_ATPase_C"/>
    <property type="match status" value="1"/>
</dbReference>